<feature type="compositionally biased region" description="Basic and acidic residues" evidence="1">
    <location>
        <begin position="152"/>
        <end position="179"/>
    </location>
</feature>
<proteinExistence type="predicted"/>
<dbReference type="AlphaFoldDB" id="J9FSK0"/>
<accession>J9FSK0</accession>
<feature type="region of interest" description="Disordered" evidence="1">
    <location>
        <begin position="149"/>
        <end position="186"/>
    </location>
</feature>
<protein>
    <submittedName>
        <fullName evidence="3">RNA polymerase ECF-type sigma factor</fullName>
    </submittedName>
</protein>
<evidence type="ECO:0000256" key="1">
    <source>
        <dbReference type="SAM" id="MobiDB-lite"/>
    </source>
</evidence>
<dbReference type="EMBL" id="AMCI01007495">
    <property type="protein sequence ID" value="EJW92527.1"/>
    <property type="molecule type" value="Genomic_DNA"/>
</dbReference>
<dbReference type="InterPro" id="IPR025665">
    <property type="entry name" value="Beta-barrel_OMP_2"/>
</dbReference>
<name>J9FSK0_9ZZZZ</name>
<feature type="region of interest" description="Disordered" evidence="1">
    <location>
        <begin position="87"/>
        <end position="131"/>
    </location>
</feature>
<reference evidence="3" key="1">
    <citation type="journal article" date="2012" name="PLoS ONE">
        <title>Gene sets for utilization of primary and secondary nutrition supplies in the distal gut of endangered iberian lynx.</title>
        <authorList>
            <person name="Alcaide M."/>
            <person name="Messina E."/>
            <person name="Richter M."/>
            <person name="Bargiela R."/>
            <person name="Peplies J."/>
            <person name="Huws S.A."/>
            <person name="Newbold C.J."/>
            <person name="Golyshin P.N."/>
            <person name="Simon M.A."/>
            <person name="Lopez G."/>
            <person name="Yakimov M.M."/>
            <person name="Ferrer M."/>
        </authorList>
    </citation>
    <scope>NUCLEOTIDE SEQUENCE</scope>
</reference>
<evidence type="ECO:0000259" key="2">
    <source>
        <dbReference type="Pfam" id="PF13568"/>
    </source>
</evidence>
<sequence>MNQLNNWEKDLQRRFADHRMEPPMGGWKKLESALAPSLPSVPPTPFWRRPAFFVPAASVAACLAMVLLIDRPNDTALPKQLAKEVESVTAPSAQPTLPAKSSTPTLAQKETISTPRQEKKEEQASVDMPTSQPALAYAQRSEAMPVADLADGETKEEVAPAEKQETAEARQSQETKAETRQAAPRSHYFPFRKANYAFAQRTKREKRPQPTLAFSSGFIPAQHTFNEGYYKQAIMSTTRGTVFRPNHFICSPSDADLIFLIAKNVNRKVQTDINHHIPVRAGLNVTMPLTSRWSIGTGLTYTLLKTDIRSGSSESYFTTALKLHYVGIPIQASYTFFQSRPFNAYATAGFMLEKCVKGKSTTLIHVTDSYKSGTESDKDLGQGLWQASFRLSAGMQFNLVRHVGIYFEPGVSYFVPDQSSLPSIRHDKPWQFDMEAGLRFTLGK</sequence>
<organism evidence="3">
    <name type="scientific">gut metagenome</name>
    <dbReference type="NCBI Taxonomy" id="749906"/>
    <lineage>
        <taxon>unclassified sequences</taxon>
        <taxon>metagenomes</taxon>
        <taxon>organismal metagenomes</taxon>
    </lineage>
</organism>
<feature type="compositionally biased region" description="Polar residues" evidence="1">
    <location>
        <begin position="89"/>
        <end position="115"/>
    </location>
</feature>
<evidence type="ECO:0000313" key="3">
    <source>
        <dbReference type="EMBL" id="EJW92527.1"/>
    </source>
</evidence>
<gene>
    <name evidence="3" type="ORF">EVA_19366</name>
</gene>
<feature type="domain" description="Outer membrane protein beta-barrel" evidence="2">
    <location>
        <begin position="268"/>
        <end position="398"/>
    </location>
</feature>
<dbReference type="InterPro" id="IPR011250">
    <property type="entry name" value="OMP/PagP_B-barrel"/>
</dbReference>
<dbReference type="Pfam" id="PF13568">
    <property type="entry name" value="OMP_b-brl_2"/>
    <property type="match status" value="1"/>
</dbReference>
<comment type="caution">
    <text evidence="3">The sequence shown here is derived from an EMBL/GenBank/DDBJ whole genome shotgun (WGS) entry which is preliminary data.</text>
</comment>
<dbReference type="SUPFAM" id="SSF56925">
    <property type="entry name" value="OMPA-like"/>
    <property type="match status" value="1"/>
</dbReference>